<feature type="domain" description="YetF-like N-terminal transmembrane" evidence="9">
    <location>
        <begin position="18"/>
        <end position="83"/>
    </location>
</feature>
<dbReference type="Pfam" id="PF20730">
    <property type="entry name" value="YetF_N"/>
    <property type="match status" value="1"/>
</dbReference>
<evidence type="ECO:0000313" key="10">
    <source>
        <dbReference type="EMBL" id="MCP8967028.1"/>
    </source>
</evidence>
<proteinExistence type="inferred from homology"/>
<dbReference type="RefSeq" id="WP_254756293.1">
    <property type="nucleotide sequence ID" value="NZ_JANCLT010000001.1"/>
</dbReference>
<evidence type="ECO:0000256" key="1">
    <source>
        <dbReference type="ARBA" id="ARBA00004651"/>
    </source>
</evidence>
<comment type="caution">
    <text evidence="10">The sequence shown here is derived from an EMBL/GenBank/DDBJ whole genome shotgun (WGS) entry which is preliminary data.</text>
</comment>
<dbReference type="EMBL" id="JANCLT010000001">
    <property type="protein sequence ID" value="MCP8967028.1"/>
    <property type="molecule type" value="Genomic_DNA"/>
</dbReference>
<evidence type="ECO:0000256" key="7">
    <source>
        <dbReference type="SAM" id="Phobius"/>
    </source>
</evidence>
<evidence type="ECO:0000256" key="6">
    <source>
        <dbReference type="ARBA" id="ARBA00023136"/>
    </source>
</evidence>
<name>A0AA41X654_9BACI</name>
<protein>
    <submittedName>
        <fullName evidence="10">DUF421 domain-containing protein</fullName>
    </submittedName>
</protein>
<dbReference type="InterPro" id="IPR023090">
    <property type="entry name" value="UPF0702_alpha/beta_dom_sf"/>
</dbReference>
<dbReference type="Proteomes" id="UP001156102">
    <property type="component" value="Unassembled WGS sequence"/>
</dbReference>
<dbReference type="Gene3D" id="3.30.240.20">
    <property type="entry name" value="bsu07140 like domains"/>
    <property type="match status" value="2"/>
</dbReference>
<evidence type="ECO:0000256" key="3">
    <source>
        <dbReference type="ARBA" id="ARBA00022475"/>
    </source>
</evidence>
<dbReference type="AlphaFoldDB" id="A0AA41X654"/>
<sequence length="232" mass="26476">MHVFSSAHDHLQWTDWVMRGVVGYLFLLFITKLLGQRSISQLHFLDFVTALLLGGLLGNPLSDPHLGMGDAMVTSTAIVVLHVLSSLLGLKWERWRVFLEPVPLPIIRNGRFLRKNLRRARISMDYVLSELRLQQVENIQEVAVALWEPGGQVSFFLHPEYEQPTRRDIHLNSGPFSLPVVVIKEGKVRQDALLSLGKDDAWLHGKLRGREIHSILLGMVSSREELQVFLYE</sequence>
<dbReference type="Pfam" id="PF04239">
    <property type="entry name" value="DUF421"/>
    <property type="match status" value="1"/>
</dbReference>
<reference evidence="10" key="1">
    <citation type="submission" date="2022-07" db="EMBL/GenBank/DDBJ databases">
        <authorList>
            <person name="Li W.-J."/>
            <person name="Deng Q.-Q."/>
        </authorList>
    </citation>
    <scope>NUCLEOTIDE SEQUENCE</scope>
    <source>
        <strain evidence="10">SYSU M60031</strain>
    </source>
</reference>
<dbReference type="PANTHER" id="PTHR34582">
    <property type="entry name" value="UPF0702 TRANSMEMBRANE PROTEIN YCAP"/>
    <property type="match status" value="1"/>
</dbReference>
<dbReference type="InterPro" id="IPR048454">
    <property type="entry name" value="YetF_N"/>
</dbReference>
<evidence type="ECO:0000256" key="5">
    <source>
        <dbReference type="ARBA" id="ARBA00022989"/>
    </source>
</evidence>
<evidence type="ECO:0000256" key="2">
    <source>
        <dbReference type="ARBA" id="ARBA00006448"/>
    </source>
</evidence>
<dbReference type="InterPro" id="IPR007353">
    <property type="entry name" value="DUF421"/>
</dbReference>
<comment type="similarity">
    <text evidence="2">Belongs to the UPF0702 family.</text>
</comment>
<dbReference type="PANTHER" id="PTHR34582:SF5">
    <property type="entry name" value="UPF0702 TRANSMEMBRANE PROTEIN YETF"/>
    <property type="match status" value="1"/>
</dbReference>
<feature type="transmembrane region" description="Helical" evidence="7">
    <location>
        <begin position="16"/>
        <end position="35"/>
    </location>
</feature>
<evidence type="ECO:0000313" key="11">
    <source>
        <dbReference type="Proteomes" id="UP001156102"/>
    </source>
</evidence>
<accession>A0AA41X654</accession>
<feature type="transmembrane region" description="Helical" evidence="7">
    <location>
        <begin position="71"/>
        <end position="90"/>
    </location>
</feature>
<evidence type="ECO:0000259" key="9">
    <source>
        <dbReference type="Pfam" id="PF20730"/>
    </source>
</evidence>
<feature type="domain" description="YetF C-terminal" evidence="8">
    <location>
        <begin position="91"/>
        <end position="214"/>
    </location>
</feature>
<keyword evidence="11" id="KW-1185">Reference proteome</keyword>
<evidence type="ECO:0000256" key="4">
    <source>
        <dbReference type="ARBA" id="ARBA00022692"/>
    </source>
</evidence>
<organism evidence="10 11">
    <name type="scientific">Ectobacillus ponti</name>
    <dbReference type="NCBI Taxonomy" id="2961894"/>
    <lineage>
        <taxon>Bacteria</taxon>
        <taxon>Bacillati</taxon>
        <taxon>Bacillota</taxon>
        <taxon>Bacilli</taxon>
        <taxon>Bacillales</taxon>
        <taxon>Bacillaceae</taxon>
        <taxon>Ectobacillus</taxon>
    </lineage>
</organism>
<dbReference type="GO" id="GO:0005886">
    <property type="term" value="C:plasma membrane"/>
    <property type="evidence" value="ECO:0007669"/>
    <property type="project" value="UniProtKB-SubCell"/>
</dbReference>
<keyword evidence="5 7" id="KW-1133">Transmembrane helix</keyword>
<keyword evidence="6 7" id="KW-0472">Membrane</keyword>
<keyword evidence="3" id="KW-1003">Cell membrane</keyword>
<comment type="subcellular location">
    <subcellularLocation>
        <location evidence="1">Cell membrane</location>
        <topology evidence="1">Multi-pass membrane protein</topology>
    </subcellularLocation>
</comment>
<gene>
    <name evidence="10" type="ORF">NK662_00570</name>
</gene>
<keyword evidence="4 7" id="KW-0812">Transmembrane</keyword>
<feature type="transmembrane region" description="Helical" evidence="7">
    <location>
        <begin position="42"/>
        <end position="59"/>
    </location>
</feature>
<evidence type="ECO:0000259" key="8">
    <source>
        <dbReference type="Pfam" id="PF04239"/>
    </source>
</evidence>